<comment type="caution">
    <text evidence="2">The sequence shown here is derived from an EMBL/GenBank/DDBJ whole genome shotgun (WGS) entry which is preliminary data.</text>
</comment>
<feature type="region of interest" description="Disordered" evidence="1">
    <location>
        <begin position="135"/>
        <end position="178"/>
    </location>
</feature>
<accession>A0A368EVT1</accession>
<reference evidence="2 3" key="1">
    <citation type="submission" date="2014-10" db="EMBL/GenBank/DDBJ databases">
        <title>Draft genome of the hookworm Ancylostoma caninum.</title>
        <authorList>
            <person name="Mitreva M."/>
        </authorList>
    </citation>
    <scope>NUCLEOTIDE SEQUENCE [LARGE SCALE GENOMIC DNA]</scope>
    <source>
        <strain evidence="2 3">Baltimore</strain>
    </source>
</reference>
<feature type="compositionally biased region" description="Basic and acidic residues" evidence="1">
    <location>
        <begin position="15"/>
        <end position="24"/>
    </location>
</feature>
<dbReference type="OrthoDB" id="5898531at2759"/>
<proteinExistence type="predicted"/>
<dbReference type="EMBL" id="JOJR01025224">
    <property type="protein sequence ID" value="RCN23666.1"/>
    <property type="molecule type" value="Genomic_DNA"/>
</dbReference>
<dbReference type="Proteomes" id="UP000252519">
    <property type="component" value="Unassembled WGS sequence"/>
</dbReference>
<feature type="non-terminal residue" evidence="2">
    <location>
        <position position="208"/>
    </location>
</feature>
<sequence length="208" mass="22504">MPLEGFKIPGSFLKRKNDSEHPESGDEGSSAPAPITKRAEFPSSRLFGNLTRGGPTSVQNPVRGEASKGHSSAEKESVSRFKLIRNVDKNSKPPAADQFPPFSSGFREERLRPASIFRKRSSSSLAASAAAVKRATKLVRAKRSNSREESDDTKKYTDFAKSPSSAGASPHRDAMTSPSKFRAVPYAAESLTANREQAVILRSLLGLV</sequence>
<dbReference type="AlphaFoldDB" id="A0A368EVT1"/>
<feature type="compositionally biased region" description="Basic residues" evidence="1">
    <location>
        <begin position="135"/>
        <end position="144"/>
    </location>
</feature>
<dbReference type="STRING" id="29170.A0A368EVT1"/>
<feature type="compositionally biased region" description="Basic and acidic residues" evidence="1">
    <location>
        <begin position="145"/>
        <end position="158"/>
    </location>
</feature>
<evidence type="ECO:0000313" key="3">
    <source>
        <dbReference type="Proteomes" id="UP000252519"/>
    </source>
</evidence>
<organism evidence="2 3">
    <name type="scientific">Ancylostoma caninum</name>
    <name type="common">Dog hookworm</name>
    <dbReference type="NCBI Taxonomy" id="29170"/>
    <lineage>
        <taxon>Eukaryota</taxon>
        <taxon>Metazoa</taxon>
        <taxon>Ecdysozoa</taxon>
        <taxon>Nematoda</taxon>
        <taxon>Chromadorea</taxon>
        <taxon>Rhabditida</taxon>
        <taxon>Rhabditina</taxon>
        <taxon>Rhabditomorpha</taxon>
        <taxon>Strongyloidea</taxon>
        <taxon>Ancylostomatidae</taxon>
        <taxon>Ancylostomatinae</taxon>
        <taxon>Ancylostoma</taxon>
    </lineage>
</organism>
<keyword evidence="3" id="KW-1185">Reference proteome</keyword>
<feature type="compositionally biased region" description="Basic and acidic residues" evidence="1">
    <location>
        <begin position="65"/>
        <end position="91"/>
    </location>
</feature>
<protein>
    <submittedName>
        <fullName evidence="2">Uncharacterized protein</fullName>
    </submittedName>
</protein>
<evidence type="ECO:0000313" key="2">
    <source>
        <dbReference type="EMBL" id="RCN23666.1"/>
    </source>
</evidence>
<gene>
    <name evidence="2" type="ORF">ANCCAN_30647</name>
</gene>
<name>A0A368EVT1_ANCCA</name>
<feature type="region of interest" description="Disordered" evidence="1">
    <location>
        <begin position="1"/>
        <end position="105"/>
    </location>
</feature>
<evidence type="ECO:0000256" key="1">
    <source>
        <dbReference type="SAM" id="MobiDB-lite"/>
    </source>
</evidence>